<dbReference type="InterPro" id="IPR002110">
    <property type="entry name" value="Ankyrin_rpt"/>
</dbReference>
<keyword evidence="4" id="KW-0862">Zinc</keyword>
<dbReference type="STRING" id="1156394.T0QLC1"/>
<gene>
    <name evidence="7" type="ORF">SDRG_03832</name>
</gene>
<dbReference type="GO" id="GO:0005737">
    <property type="term" value="C:cytoplasm"/>
    <property type="evidence" value="ECO:0007669"/>
    <property type="project" value="TreeGrafter"/>
</dbReference>
<dbReference type="SUPFAM" id="SSF57850">
    <property type="entry name" value="RING/U-box"/>
    <property type="match status" value="1"/>
</dbReference>
<dbReference type="Pfam" id="PF13920">
    <property type="entry name" value="zf-C3HC4_3"/>
    <property type="match status" value="1"/>
</dbReference>
<dbReference type="InterPro" id="IPR013083">
    <property type="entry name" value="Znf_RING/FYVE/PHD"/>
</dbReference>
<dbReference type="OrthoDB" id="74448at2759"/>
<feature type="repeat" description="ANK" evidence="3">
    <location>
        <begin position="82"/>
        <end position="114"/>
    </location>
</feature>
<dbReference type="OMA" id="SMLGFWK"/>
<dbReference type="SMART" id="SM00184">
    <property type="entry name" value="RING"/>
    <property type="match status" value="1"/>
</dbReference>
<evidence type="ECO:0000256" key="5">
    <source>
        <dbReference type="SAM" id="MobiDB-lite"/>
    </source>
</evidence>
<dbReference type="AlphaFoldDB" id="T0QLC1"/>
<dbReference type="PANTHER" id="PTHR24198">
    <property type="entry name" value="ANKYRIN REPEAT AND PROTEIN KINASE DOMAIN-CONTAINING PROTEIN"/>
    <property type="match status" value="1"/>
</dbReference>
<dbReference type="SMART" id="SM00248">
    <property type="entry name" value="ANK"/>
    <property type="match status" value="2"/>
</dbReference>
<proteinExistence type="predicted"/>
<dbReference type="Proteomes" id="UP000030762">
    <property type="component" value="Unassembled WGS sequence"/>
</dbReference>
<evidence type="ECO:0000256" key="1">
    <source>
        <dbReference type="ARBA" id="ARBA00022737"/>
    </source>
</evidence>
<dbReference type="Gene3D" id="3.30.40.10">
    <property type="entry name" value="Zinc/RING finger domain, C3HC4 (zinc finger)"/>
    <property type="match status" value="1"/>
</dbReference>
<feature type="domain" description="RING-type" evidence="6">
    <location>
        <begin position="438"/>
        <end position="474"/>
    </location>
</feature>
<dbReference type="PROSITE" id="PS50297">
    <property type="entry name" value="ANK_REP_REGION"/>
    <property type="match status" value="1"/>
</dbReference>
<feature type="region of interest" description="Disordered" evidence="5">
    <location>
        <begin position="307"/>
        <end position="370"/>
    </location>
</feature>
<accession>T0QLC1</accession>
<evidence type="ECO:0000256" key="2">
    <source>
        <dbReference type="ARBA" id="ARBA00023043"/>
    </source>
</evidence>
<feature type="compositionally biased region" description="Low complexity" evidence="5">
    <location>
        <begin position="322"/>
        <end position="348"/>
    </location>
</feature>
<dbReference type="eggNOG" id="KOG4265">
    <property type="taxonomic scope" value="Eukaryota"/>
</dbReference>
<evidence type="ECO:0000259" key="6">
    <source>
        <dbReference type="PROSITE" id="PS50089"/>
    </source>
</evidence>
<reference evidence="7 8" key="1">
    <citation type="submission" date="2012-04" db="EMBL/GenBank/DDBJ databases">
        <title>The Genome Sequence of Saprolegnia declina VS20.</title>
        <authorList>
            <consortium name="The Broad Institute Genome Sequencing Platform"/>
            <person name="Russ C."/>
            <person name="Nusbaum C."/>
            <person name="Tyler B."/>
            <person name="van West P."/>
            <person name="Dieguez-Uribeondo J."/>
            <person name="de Bruijn I."/>
            <person name="Tripathy S."/>
            <person name="Jiang R."/>
            <person name="Young S.K."/>
            <person name="Zeng Q."/>
            <person name="Gargeya S."/>
            <person name="Fitzgerald M."/>
            <person name="Haas B."/>
            <person name="Abouelleil A."/>
            <person name="Alvarado L."/>
            <person name="Arachchi H.M."/>
            <person name="Berlin A."/>
            <person name="Chapman S.B."/>
            <person name="Goldberg J."/>
            <person name="Griggs A."/>
            <person name="Gujja S."/>
            <person name="Hansen M."/>
            <person name="Howarth C."/>
            <person name="Imamovic A."/>
            <person name="Larimer J."/>
            <person name="McCowen C."/>
            <person name="Montmayeur A."/>
            <person name="Murphy C."/>
            <person name="Neiman D."/>
            <person name="Pearson M."/>
            <person name="Priest M."/>
            <person name="Roberts A."/>
            <person name="Saif S."/>
            <person name="Shea T."/>
            <person name="Sisk P."/>
            <person name="Sykes S."/>
            <person name="Wortman J."/>
            <person name="Nusbaum C."/>
            <person name="Birren B."/>
        </authorList>
    </citation>
    <scope>NUCLEOTIDE SEQUENCE [LARGE SCALE GENOMIC DNA]</scope>
    <source>
        <strain evidence="7 8">VS20</strain>
    </source>
</reference>
<protein>
    <recommendedName>
        <fullName evidence="6">RING-type domain-containing protein</fullName>
    </recommendedName>
</protein>
<dbReference type="InterPro" id="IPR036770">
    <property type="entry name" value="Ankyrin_rpt-contain_sf"/>
</dbReference>
<dbReference type="Pfam" id="PF12796">
    <property type="entry name" value="Ank_2"/>
    <property type="match status" value="1"/>
</dbReference>
<dbReference type="SUPFAM" id="SSF48403">
    <property type="entry name" value="Ankyrin repeat"/>
    <property type="match status" value="1"/>
</dbReference>
<keyword evidence="4" id="KW-0479">Metal-binding</keyword>
<keyword evidence="2 3" id="KW-0040">ANK repeat</keyword>
<dbReference type="EMBL" id="JH767140">
    <property type="protein sequence ID" value="EQC38874.1"/>
    <property type="molecule type" value="Genomic_DNA"/>
</dbReference>
<evidence type="ECO:0000256" key="4">
    <source>
        <dbReference type="PROSITE-ProRule" id="PRU00175"/>
    </source>
</evidence>
<keyword evidence="4" id="KW-0863">Zinc-finger</keyword>
<dbReference type="PROSITE" id="PS50089">
    <property type="entry name" value="ZF_RING_2"/>
    <property type="match status" value="1"/>
</dbReference>
<dbReference type="InParanoid" id="T0QLC1"/>
<dbReference type="GeneID" id="19944559"/>
<evidence type="ECO:0000256" key="3">
    <source>
        <dbReference type="PROSITE-ProRule" id="PRU00023"/>
    </source>
</evidence>
<evidence type="ECO:0000313" key="7">
    <source>
        <dbReference type="EMBL" id="EQC38874.1"/>
    </source>
</evidence>
<dbReference type="VEuPathDB" id="FungiDB:SDRG_03832"/>
<dbReference type="InterPro" id="IPR001841">
    <property type="entry name" value="Znf_RING"/>
</dbReference>
<dbReference type="GO" id="GO:0008270">
    <property type="term" value="F:zinc ion binding"/>
    <property type="evidence" value="ECO:0007669"/>
    <property type="project" value="UniProtKB-KW"/>
</dbReference>
<name>T0QLC1_SAPDV</name>
<dbReference type="PROSITE" id="PS50088">
    <property type="entry name" value="ANK_REPEAT"/>
    <property type="match status" value="2"/>
</dbReference>
<dbReference type="PANTHER" id="PTHR24198:SF165">
    <property type="entry name" value="ANKYRIN REPEAT-CONTAINING PROTEIN-RELATED"/>
    <property type="match status" value="1"/>
</dbReference>
<dbReference type="RefSeq" id="XP_008607698.1">
    <property type="nucleotide sequence ID" value="XM_008609476.1"/>
</dbReference>
<keyword evidence="8" id="KW-1185">Reference proteome</keyword>
<sequence>MAPARSVGAALWEAARHGKLDDLKKLLRRISSDISLKPMLEFRHPMEGTTPLLAATLHNHAAALLLLIEAGVRVHATTRTKKKSTPLHVAAYYGYDAIVRLLLQHGADVYRQNALGLLPLDVARFKVQTACVDALLRAMEVFQAPMSYRNAAKVFKSWRRCFVRLLRVSGEKATPQYELAFYPTKDSVCPTKVAWFNPQVSVLEAHPDDALELRFTPAAIWVPYRPSTFTRDVGALPRAKQQPRAFRLLVESANAVQEWCNIGIVVAVQSRRHANAADVFVPQATNPYADGIAEFIAASLAANEKHQVHATTSRAAPPSPASNPASPASNPASPASNPVSPASMPSSPIFSLPSACKPPSPGVTHRPSSRTNLPFNFDKLAIGPVAAQPLPASAPSFPGLMAAPSAPPLDETLPVHVRGPPPSYRQAITSHANDGAECIICLDAPKNSVTLPCRHLACCSRCLAQDVSLCPVCRAPIESVLQVFT</sequence>
<keyword evidence="1" id="KW-0677">Repeat</keyword>
<organism evidence="7 8">
    <name type="scientific">Saprolegnia diclina (strain VS20)</name>
    <dbReference type="NCBI Taxonomy" id="1156394"/>
    <lineage>
        <taxon>Eukaryota</taxon>
        <taxon>Sar</taxon>
        <taxon>Stramenopiles</taxon>
        <taxon>Oomycota</taxon>
        <taxon>Saprolegniomycetes</taxon>
        <taxon>Saprolegniales</taxon>
        <taxon>Saprolegniaceae</taxon>
        <taxon>Saprolegnia</taxon>
    </lineage>
</organism>
<dbReference type="Gene3D" id="1.25.40.20">
    <property type="entry name" value="Ankyrin repeat-containing domain"/>
    <property type="match status" value="1"/>
</dbReference>
<evidence type="ECO:0000313" key="8">
    <source>
        <dbReference type="Proteomes" id="UP000030762"/>
    </source>
</evidence>
<feature type="repeat" description="ANK" evidence="3">
    <location>
        <begin position="47"/>
        <end position="79"/>
    </location>
</feature>